<dbReference type="InterPro" id="IPR051331">
    <property type="entry name" value="Chorismate_mutase-related"/>
</dbReference>
<name>A0A087ADT2_9BIFI</name>
<dbReference type="RefSeq" id="WP_024540238.1">
    <property type="nucleotide sequence ID" value="NZ_CP018044.1"/>
</dbReference>
<sequence>MTTTEDGWRADAREEATDIDAFAQSDDPQMQRIVEHIDALRASIDNIDMAIVALLAERFKATAQVGALKARAGFAPADYTREEQQMQRLRRVAQGAGLDVEIAEQYREFVVTEAKRRHRRIAEEDGDAGVLDVFA</sequence>
<dbReference type="PANTHER" id="PTHR38041:SF1">
    <property type="entry name" value="CHORISMATE MUTASE"/>
    <property type="match status" value="1"/>
</dbReference>
<evidence type="ECO:0000313" key="3">
    <source>
        <dbReference type="EMBL" id="ATU19835.1"/>
    </source>
</evidence>
<dbReference type="PROSITE" id="PS51168">
    <property type="entry name" value="CHORISMATE_MUT_2"/>
    <property type="match status" value="1"/>
</dbReference>
<dbReference type="EMBL" id="CP018044">
    <property type="protein sequence ID" value="ATU19835.1"/>
    <property type="molecule type" value="Genomic_DNA"/>
</dbReference>
<evidence type="ECO:0000259" key="2">
    <source>
        <dbReference type="PROSITE" id="PS51168"/>
    </source>
</evidence>
<dbReference type="SUPFAM" id="SSF48600">
    <property type="entry name" value="Chorismate mutase II"/>
    <property type="match status" value="1"/>
</dbReference>
<dbReference type="Gene3D" id="1.20.59.10">
    <property type="entry name" value="Chorismate mutase"/>
    <property type="match status" value="1"/>
</dbReference>
<dbReference type="Proteomes" id="UP000229907">
    <property type="component" value="Chromosome"/>
</dbReference>
<reference evidence="3 6" key="2">
    <citation type="submission" date="2016-11" db="EMBL/GenBank/DDBJ databases">
        <title>complete genome sequence of Bifidobacterium choerinum strain FMB-1.</title>
        <authorList>
            <person name="Park C.-S."/>
            <person name="Jung D.-H."/>
            <person name="Choi D.-S."/>
        </authorList>
    </citation>
    <scope>NUCLEOTIDE SEQUENCE [LARGE SCALE GENOMIC DNA]</scope>
    <source>
        <strain evidence="3 6">FMB-1</strain>
    </source>
</reference>
<dbReference type="EMBL" id="JGYU01000007">
    <property type="protein sequence ID" value="KFI56932.1"/>
    <property type="molecule type" value="Genomic_DNA"/>
</dbReference>
<dbReference type="PANTHER" id="PTHR38041">
    <property type="entry name" value="CHORISMATE MUTASE"/>
    <property type="match status" value="1"/>
</dbReference>
<keyword evidence="1" id="KW-0413">Isomerase</keyword>
<dbReference type="GO" id="GO:0009697">
    <property type="term" value="P:salicylic acid biosynthetic process"/>
    <property type="evidence" value="ECO:0007669"/>
    <property type="project" value="TreeGrafter"/>
</dbReference>
<dbReference type="Proteomes" id="UP000028995">
    <property type="component" value="Unassembled WGS sequence"/>
</dbReference>
<proteinExistence type="predicted"/>
<evidence type="ECO:0000256" key="1">
    <source>
        <dbReference type="ARBA" id="ARBA00023235"/>
    </source>
</evidence>
<dbReference type="GO" id="GO:0004106">
    <property type="term" value="F:chorismate mutase activity"/>
    <property type="evidence" value="ECO:0007669"/>
    <property type="project" value="InterPro"/>
</dbReference>
<keyword evidence="5" id="KW-1185">Reference proteome</keyword>
<dbReference type="SMART" id="SM00830">
    <property type="entry name" value="CM_2"/>
    <property type="match status" value="1"/>
</dbReference>
<dbReference type="KEGG" id="bcho:BcFMB_01525"/>
<dbReference type="AlphaFoldDB" id="A0A087ADT2"/>
<dbReference type="eggNOG" id="COG1605">
    <property type="taxonomic scope" value="Bacteria"/>
</dbReference>
<reference evidence="4 5" key="1">
    <citation type="submission" date="2014-03" db="EMBL/GenBank/DDBJ databases">
        <title>Genomics of Bifidobacteria.</title>
        <authorList>
            <person name="Ventura M."/>
            <person name="Milani C."/>
            <person name="Lugli G.A."/>
        </authorList>
    </citation>
    <scope>NUCLEOTIDE SEQUENCE [LARGE SCALE GENOMIC DNA]</scope>
    <source>
        <strain evidence="4 5">LMG 10510</strain>
    </source>
</reference>
<evidence type="ECO:0000313" key="5">
    <source>
        <dbReference type="Proteomes" id="UP000028995"/>
    </source>
</evidence>
<dbReference type="InterPro" id="IPR036263">
    <property type="entry name" value="Chorismate_II_sf"/>
</dbReference>
<evidence type="ECO:0000313" key="6">
    <source>
        <dbReference type="Proteomes" id="UP000229907"/>
    </source>
</evidence>
<dbReference type="GO" id="GO:0046417">
    <property type="term" value="P:chorismate metabolic process"/>
    <property type="evidence" value="ECO:0007669"/>
    <property type="project" value="InterPro"/>
</dbReference>
<dbReference type="NCBIfam" id="TIGR01795">
    <property type="entry name" value="CM_mono_cladeE"/>
    <property type="match status" value="1"/>
</dbReference>
<evidence type="ECO:0000313" key="4">
    <source>
        <dbReference type="EMBL" id="KFI56932.1"/>
    </source>
</evidence>
<accession>A0A087ADT2</accession>
<dbReference type="InterPro" id="IPR002701">
    <property type="entry name" value="CM_II_prokaryot"/>
</dbReference>
<organism evidence="4 5">
    <name type="scientific">Bifidobacterium choerinum</name>
    <dbReference type="NCBI Taxonomy" id="35760"/>
    <lineage>
        <taxon>Bacteria</taxon>
        <taxon>Bacillati</taxon>
        <taxon>Actinomycetota</taxon>
        <taxon>Actinomycetes</taxon>
        <taxon>Bifidobacteriales</taxon>
        <taxon>Bifidobacteriaceae</taxon>
        <taxon>Bifidobacterium</taxon>
    </lineage>
</organism>
<dbReference type="InterPro" id="IPR036979">
    <property type="entry name" value="CM_dom_sf"/>
</dbReference>
<dbReference type="Pfam" id="PF01817">
    <property type="entry name" value="CM_2"/>
    <property type="match status" value="1"/>
</dbReference>
<protein>
    <submittedName>
        <fullName evidence="3 4">Chorismate mutase</fullName>
    </submittedName>
</protein>
<gene>
    <name evidence="3" type="ORF">BcFMB_01525</name>
    <name evidence="4" type="ORF">BCHO_0606</name>
</gene>
<feature type="domain" description="Chorismate mutase" evidence="2">
    <location>
        <begin position="31"/>
        <end position="122"/>
    </location>
</feature>
<dbReference type="InterPro" id="IPR010951">
    <property type="entry name" value="CM_bact"/>
</dbReference>
<dbReference type="NCBIfam" id="NF006691">
    <property type="entry name" value="PRK09239.1"/>
    <property type="match status" value="1"/>
</dbReference>
<dbReference type="STRING" id="35760.BCHO_0606"/>